<accession>A0ABP7I518</accession>
<organism evidence="1 2">
    <name type="scientific">Sphaerisporangium flaviroseum</name>
    <dbReference type="NCBI Taxonomy" id="509199"/>
    <lineage>
        <taxon>Bacteria</taxon>
        <taxon>Bacillati</taxon>
        <taxon>Actinomycetota</taxon>
        <taxon>Actinomycetes</taxon>
        <taxon>Streptosporangiales</taxon>
        <taxon>Streptosporangiaceae</taxon>
        <taxon>Sphaerisporangium</taxon>
    </lineage>
</organism>
<reference evidence="2" key="1">
    <citation type="journal article" date="2019" name="Int. J. Syst. Evol. Microbiol.">
        <title>The Global Catalogue of Microorganisms (GCM) 10K type strain sequencing project: providing services to taxonomists for standard genome sequencing and annotation.</title>
        <authorList>
            <consortium name="The Broad Institute Genomics Platform"/>
            <consortium name="The Broad Institute Genome Sequencing Center for Infectious Disease"/>
            <person name="Wu L."/>
            <person name="Ma J."/>
        </authorList>
    </citation>
    <scope>NUCLEOTIDE SEQUENCE [LARGE SCALE GENOMIC DNA]</scope>
    <source>
        <strain evidence="2">JCM 16908</strain>
    </source>
</reference>
<comment type="caution">
    <text evidence="1">The sequence shown here is derived from an EMBL/GenBank/DDBJ whole genome shotgun (WGS) entry which is preliminary data.</text>
</comment>
<sequence>MGFDDELFHVADALERDNPGWVIMWATWRRKFCAFSREPLTASLIVEAATPESLITLIHQVETEMNLADNVDHPRPAHRRGRS</sequence>
<protein>
    <submittedName>
        <fullName evidence="1">Uncharacterized protein</fullName>
    </submittedName>
</protein>
<dbReference type="RefSeq" id="WP_344938993.1">
    <property type="nucleotide sequence ID" value="NZ_BAAAZR010000004.1"/>
</dbReference>
<dbReference type="Proteomes" id="UP001500888">
    <property type="component" value="Unassembled WGS sequence"/>
</dbReference>
<evidence type="ECO:0000313" key="2">
    <source>
        <dbReference type="Proteomes" id="UP001500888"/>
    </source>
</evidence>
<evidence type="ECO:0000313" key="1">
    <source>
        <dbReference type="EMBL" id="GAA3807297.1"/>
    </source>
</evidence>
<keyword evidence="2" id="KW-1185">Reference proteome</keyword>
<proteinExistence type="predicted"/>
<gene>
    <name evidence="1" type="ORF">GCM10022226_29350</name>
</gene>
<name>A0ABP7I518_9ACTN</name>
<dbReference type="EMBL" id="BAAAZR010000004">
    <property type="protein sequence ID" value="GAA3807297.1"/>
    <property type="molecule type" value="Genomic_DNA"/>
</dbReference>